<reference evidence="2 3" key="1">
    <citation type="submission" date="2020-12" db="EMBL/GenBank/DDBJ databases">
        <title>Sphingomonas sp.</title>
        <authorList>
            <person name="Kim M.K."/>
        </authorList>
    </citation>
    <scope>NUCLEOTIDE SEQUENCE [LARGE SCALE GENOMIC DNA]</scope>
    <source>
        <strain evidence="2 3">BT552</strain>
    </source>
</reference>
<feature type="region of interest" description="Disordered" evidence="1">
    <location>
        <begin position="25"/>
        <end position="67"/>
    </location>
</feature>
<protein>
    <submittedName>
        <fullName evidence="2">Uncharacterized protein</fullName>
    </submittedName>
</protein>
<accession>A0ABS2D9L5</accession>
<name>A0ABS2D9L5_9SPHN</name>
<evidence type="ECO:0000313" key="3">
    <source>
        <dbReference type="Proteomes" id="UP000763641"/>
    </source>
</evidence>
<gene>
    <name evidence="2" type="ORF">ILT43_14700</name>
</gene>
<dbReference type="RefSeq" id="WP_204199732.1">
    <property type="nucleotide sequence ID" value="NZ_JAFEMC010000004.1"/>
</dbReference>
<sequence length="67" mass="7649">MRMMGGERRDRSAELGDLARSVRELITSDSQPEARAAYEAAASDLDRRQAPAEQDEHDRSERRFKEA</sequence>
<feature type="compositionally biased region" description="Low complexity" evidence="1">
    <location>
        <begin position="33"/>
        <end position="42"/>
    </location>
</feature>
<evidence type="ECO:0000313" key="2">
    <source>
        <dbReference type="EMBL" id="MBM6577629.1"/>
    </source>
</evidence>
<proteinExistence type="predicted"/>
<organism evidence="2 3">
    <name type="scientific">Sphingomonas longa</name>
    <dbReference type="NCBI Taxonomy" id="2778730"/>
    <lineage>
        <taxon>Bacteria</taxon>
        <taxon>Pseudomonadati</taxon>
        <taxon>Pseudomonadota</taxon>
        <taxon>Alphaproteobacteria</taxon>
        <taxon>Sphingomonadales</taxon>
        <taxon>Sphingomonadaceae</taxon>
        <taxon>Sphingomonas</taxon>
    </lineage>
</organism>
<feature type="compositionally biased region" description="Basic and acidic residues" evidence="1">
    <location>
        <begin position="44"/>
        <end position="67"/>
    </location>
</feature>
<keyword evidence="3" id="KW-1185">Reference proteome</keyword>
<dbReference type="EMBL" id="JAFEMC010000004">
    <property type="protein sequence ID" value="MBM6577629.1"/>
    <property type="molecule type" value="Genomic_DNA"/>
</dbReference>
<comment type="caution">
    <text evidence="2">The sequence shown here is derived from an EMBL/GenBank/DDBJ whole genome shotgun (WGS) entry which is preliminary data.</text>
</comment>
<dbReference type="Proteomes" id="UP000763641">
    <property type="component" value="Unassembled WGS sequence"/>
</dbReference>
<evidence type="ECO:0000256" key="1">
    <source>
        <dbReference type="SAM" id="MobiDB-lite"/>
    </source>
</evidence>